<gene>
    <name evidence="3" type="ORF">ETQ85_19060</name>
</gene>
<keyword evidence="4" id="KW-1185">Reference proteome</keyword>
<dbReference type="AlphaFoldDB" id="A0A6C2CMF9"/>
<proteinExistence type="predicted"/>
<dbReference type="InterPro" id="IPR041651">
    <property type="entry name" value="DUF5610"/>
</dbReference>
<accession>A0A6C2CMF9</accession>
<sequence length="182" mass="19235">MSDYTRPKVATQTNVAKAGESTPATGAETKIKQNAAILQASLDVSLQSKNEPLALLLKSAINGINDLLKAQFGDNALQEAASQDNTPTGTAGRIVSLSTGFFEAFKQQHQGEDANEVLSKFMSTIRSGFEQGAREAQDILKGMGVLSGDIASNIDKTLALVNQGYADFEATQRKNLSDTPAG</sequence>
<dbReference type="Pfam" id="PF18433">
    <property type="entry name" value="DUF5610"/>
    <property type="match status" value="1"/>
</dbReference>
<feature type="domain" description="DUF5610" evidence="2">
    <location>
        <begin position="50"/>
        <end position="168"/>
    </location>
</feature>
<evidence type="ECO:0000313" key="4">
    <source>
        <dbReference type="Proteomes" id="UP000389128"/>
    </source>
</evidence>
<dbReference type="Gene3D" id="1.10.132.90">
    <property type="match status" value="1"/>
</dbReference>
<comment type="caution">
    <text evidence="3">The sequence shown here is derived from an EMBL/GenBank/DDBJ whole genome shotgun (WGS) entry which is preliminary data.</text>
</comment>
<feature type="region of interest" description="Disordered" evidence="1">
    <location>
        <begin position="1"/>
        <end position="24"/>
    </location>
</feature>
<evidence type="ECO:0000259" key="2">
    <source>
        <dbReference type="Pfam" id="PF18433"/>
    </source>
</evidence>
<protein>
    <recommendedName>
        <fullName evidence="2">DUF5610 domain-containing protein</fullName>
    </recommendedName>
</protein>
<dbReference type="OrthoDB" id="7366224at2"/>
<dbReference type="Proteomes" id="UP000389128">
    <property type="component" value="Unassembled WGS sequence"/>
</dbReference>
<organism evidence="3 4">
    <name type="scientific">Zoogloea oleivorans</name>
    <dbReference type="NCBI Taxonomy" id="1552750"/>
    <lineage>
        <taxon>Bacteria</taxon>
        <taxon>Pseudomonadati</taxon>
        <taxon>Pseudomonadota</taxon>
        <taxon>Betaproteobacteria</taxon>
        <taxon>Rhodocyclales</taxon>
        <taxon>Zoogloeaceae</taxon>
        <taxon>Zoogloea</taxon>
    </lineage>
</organism>
<evidence type="ECO:0000256" key="1">
    <source>
        <dbReference type="SAM" id="MobiDB-lite"/>
    </source>
</evidence>
<reference evidence="3 4" key="1">
    <citation type="submission" date="2019-01" db="EMBL/GenBank/DDBJ databases">
        <title>Zoogloea oleivorans genome sequencing and assembly.</title>
        <authorList>
            <person name="Tancsics A."/>
            <person name="Farkas M."/>
            <person name="Kriszt B."/>
            <person name="Maroti G."/>
            <person name="Horvath B."/>
        </authorList>
    </citation>
    <scope>NUCLEOTIDE SEQUENCE [LARGE SCALE GENOMIC DNA]</scope>
    <source>
        <strain evidence="3 4">Buc</strain>
    </source>
</reference>
<name>A0A6C2CMF9_9RHOO</name>
<dbReference type="EMBL" id="SDKK01000020">
    <property type="protein sequence ID" value="TYC54473.1"/>
    <property type="molecule type" value="Genomic_DNA"/>
</dbReference>
<evidence type="ECO:0000313" key="3">
    <source>
        <dbReference type="EMBL" id="TYC54473.1"/>
    </source>
</evidence>